<dbReference type="Proteomes" id="UP001642409">
    <property type="component" value="Unassembled WGS sequence"/>
</dbReference>
<keyword evidence="3" id="KW-1185">Reference proteome</keyword>
<evidence type="ECO:0000313" key="3">
    <source>
        <dbReference type="Proteomes" id="UP001642409"/>
    </source>
</evidence>
<gene>
    <name evidence="2" type="ORF">HINF_LOCUS56593</name>
</gene>
<evidence type="ECO:0000256" key="1">
    <source>
        <dbReference type="SAM" id="SignalP"/>
    </source>
</evidence>
<keyword evidence="1" id="KW-0732">Signal</keyword>
<evidence type="ECO:0000313" key="2">
    <source>
        <dbReference type="EMBL" id="CAL6074271.1"/>
    </source>
</evidence>
<name>A0ABP1L349_9EUKA</name>
<proteinExistence type="predicted"/>
<reference evidence="2 3" key="1">
    <citation type="submission" date="2024-07" db="EMBL/GenBank/DDBJ databases">
        <authorList>
            <person name="Akdeniz Z."/>
        </authorList>
    </citation>
    <scope>NUCLEOTIDE SEQUENCE [LARGE SCALE GENOMIC DNA]</scope>
</reference>
<comment type="caution">
    <text evidence="2">The sequence shown here is derived from an EMBL/GenBank/DDBJ whole genome shotgun (WGS) entry which is preliminary data.</text>
</comment>
<dbReference type="EMBL" id="CAXDID020000306">
    <property type="protein sequence ID" value="CAL6074271.1"/>
    <property type="molecule type" value="Genomic_DNA"/>
</dbReference>
<feature type="signal peptide" evidence="1">
    <location>
        <begin position="1"/>
        <end position="18"/>
    </location>
</feature>
<accession>A0ABP1L349</accession>
<organism evidence="2 3">
    <name type="scientific">Hexamita inflata</name>
    <dbReference type="NCBI Taxonomy" id="28002"/>
    <lineage>
        <taxon>Eukaryota</taxon>
        <taxon>Metamonada</taxon>
        <taxon>Diplomonadida</taxon>
        <taxon>Hexamitidae</taxon>
        <taxon>Hexamitinae</taxon>
        <taxon>Hexamita</taxon>
    </lineage>
</organism>
<sequence length="147" mass="17224">MVKFIIVLTIVYFQIQLQIQINQFSSTGYQKCIILANGHLITQKEHKIEQNVKVLNEHDQQEQRNDGHPLIQGLHERVRERESQSSSHFFYADFSGTICHKELILKKLEISVTELRIQFQQRIFCLTKMEHQVTKCSRGSPSEKSVQ</sequence>
<feature type="chain" id="PRO_5045513724" evidence="1">
    <location>
        <begin position="19"/>
        <end position="147"/>
    </location>
</feature>
<protein>
    <submittedName>
        <fullName evidence="2">Hypothetical_protein</fullName>
    </submittedName>
</protein>